<name>A0A251XIB6_CLAMM</name>
<feature type="region of interest" description="Disordered" evidence="1">
    <location>
        <begin position="81"/>
        <end position="138"/>
    </location>
</feature>
<proteinExistence type="predicted"/>
<gene>
    <name evidence="3" type="ORF">CMMCAS07_10930</name>
</gene>
<evidence type="ECO:0000313" key="3">
    <source>
        <dbReference type="EMBL" id="OUE02522.1"/>
    </source>
</evidence>
<feature type="compositionally biased region" description="Basic and acidic residues" evidence="1">
    <location>
        <begin position="125"/>
        <end position="138"/>
    </location>
</feature>
<evidence type="ECO:0000313" key="4">
    <source>
        <dbReference type="Proteomes" id="UP000195062"/>
    </source>
</evidence>
<protein>
    <submittedName>
        <fullName evidence="3">Uncharacterized protein</fullName>
    </submittedName>
</protein>
<evidence type="ECO:0000256" key="1">
    <source>
        <dbReference type="SAM" id="MobiDB-lite"/>
    </source>
</evidence>
<keyword evidence="4" id="KW-1185">Reference proteome</keyword>
<evidence type="ECO:0000256" key="2">
    <source>
        <dbReference type="SAM" id="Phobius"/>
    </source>
</evidence>
<dbReference type="EMBL" id="MDHH01000002">
    <property type="protein sequence ID" value="OUE02522.1"/>
    <property type="molecule type" value="Genomic_DNA"/>
</dbReference>
<comment type="caution">
    <text evidence="3">The sequence shown here is derived from an EMBL/GenBank/DDBJ whole genome shotgun (WGS) entry which is preliminary data.</text>
</comment>
<accession>A0A251XIB6</accession>
<keyword evidence="2" id="KW-0472">Membrane</keyword>
<dbReference type="Proteomes" id="UP000195062">
    <property type="component" value="Unassembled WGS sequence"/>
</dbReference>
<dbReference type="AlphaFoldDB" id="A0A251XIB6"/>
<feature type="transmembrane region" description="Helical" evidence="2">
    <location>
        <begin position="58"/>
        <end position="77"/>
    </location>
</feature>
<organism evidence="3 4">
    <name type="scientific">Clavibacter michiganensis subsp. michiganensis</name>
    <dbReference type="NCBI Taxonomy" id="33013"/>
    <lineage>
        <taxon>Bacteria</taxon>
        <taxon>Bacillati</taxon>
        <taxon>Actinomycetota</taxon>
        <taxon>Actinomycetes</taxon>
        <taxon>Micrococcales</taxon>
        <taxon>Microbacteriaceae</taxon>
        <taxon>Clavibacter</taxon>
    </lineage>
</organism>
<keyword evidence="2" id="KW-1133">Transmembrane helix</keyword>
<keyword evidence="2" id="KW-0812">Transmembrane</keyword>
<reference evidence="3 4" key="1">
    <citation type="submission" date="2016-08" db="EMBL/GenBank/DDBJ databases">
        <title>Genome sequence of Clavibacter michiganensis subsp. michiganensis strain CASJ007.</title>
        <authorList>
            <person name="Thapa S.P."/>
            <person name="Coaker G."/>
        </authorList>
    </citation>
    <scope>NUCLEOTIDE SEQUENCE [LARGE SCALE GENOMIC DNA]</scope>
    <source>
        <strain evidence="3">CASJ007</strain>
    </source>
</reference>
<sequence length="138" mass="14728">MSEAAEDSELPAGADLGAWVAALERRRADIRQEAWIVPIGLVVVVALTFLNGASGDRAVAGLVFLAVFVTWGMSNIVSRSRRRDGVDASSSRCRSRCARTTPEVPSGRRPPPTTGSPGCWMMCSARDDPAPDRSGERA</sequence>
<feature type="transmembrane region" description="Helical" evidence="2">
    <location>
        <begin position="34"/>
        <end position="52"/>
    </location>
</feature>